<dbReference type="EMBL" id="CP114883">
    <property type="protein sequence ID" value="WBB06952.1"/>
    <property type="molecule type" value="Genomic_DNA"/>
</dbReference>
<dbReference type="Proteomes" id="UP001212085">
    <property type="component" value="Chromosome"/>
</dbReference>
<proteinExistence type="predicted"/>
<protein>
    <recommendedName>
        <fullName evidence="3">Transcriptional regulator</fullName>
    </recommendedName>
</protein>
<gene>
    <name evidence="1" type="ORF">O6R09_03240</name>
</gene>
<evidence type="ECO:0008006" key="3">
    <source>
        <dbReference type="Google" id="ProtNLM"/>
    </source>
</evidence>
<sequence length="75" mass="8975">MRNINTYYIGLAKFAEKHWDKFGRIQLIRLKKGVDGRDHFYRLDMGKTTVRNKVRGIISNEELDRIFDTDAERED</sequence>
<organism evidence="1 2">
    <name type="scientific">Streptococcus alactolyticus</name>
    <dbReference type="NCBI Taxonomy" id="29389"/>
    <lineage>
        <taxon>Bacteria</taxon>
        <taxon>Bacillati</taxon>
        <taxon>Bacillota</taxon>
        <taxon>Bacilli</taxon>
        <taxon>Lactobacillales</taxon>
        <taxon>Streptococcaceae</taxon>
        <taxon>Streptococcus</taxon>
    </lineage>
</organism>
<accession>A0ABY7LZE5</accession>
<keyword evidence="2" id="KW-1185">Reference proteome</keyword>
<reference evidence="1 2" key="1">
    <citation type="submission" date="2022-12" db="EMBL/GenBank/DDBJ databases">
        <title>Streptococcus alactolyticus LGM, complete genome.</title>
        <authorList>
            <person name="Liu Z."/>
            <person name="Mu C."/>
            <person name="Zhu W."/>
        </authorList>
    </citation>
    <scope>NUCLEOTIDE SEQUENCE [LARGE SCALE GENOMIC DNA]</scope>
    <source>
        <strain evidence="1 2">LGM</strain>
    </source>
</reference>
<evidence type="ECO:0000313" key="2">
    <source>
        <dbReference type="Proteomes" id="UP001212085"/>
    </source>
</evidence>
<dbReference type="RefSeq" id="WP_269725769.1">
    <property type="nucleotide sequence ID" value="NZ_CP114883.1"/>
</dbReference>
<name>A0ABY7LZE5_STRAY</name>
<evidence type="ECO:0000313" key="1">
    <source>
        <dbReference type="EMBL" id="WBB06952.1"/>
    </source>
</evidence>